<dbReference type="Pfam" id="PF05971">
    <property type="entry name" value="Methyltransf_10"/>
    <property type="match status" value="1"/>
</dbReference>
<gene>
    <name evidence="8" type="ORF">TSAR_007636</name>
</gene>
<evidence type="ECO:0000256" key="4">
    <source>
        <dbReference type="ARBA" id="ARBA00022691"/>
    </source>
</evidence>
<feature type="region of interest" description="Disordered" evidence="7">
    <location>
        <begin position="432"/>
        <end position="451"/>
    </location>
</feature>
<keyword evidence="9" id="KW-1185">Reference proteome</keyword>
<dbReference type="GO" id="GO:0005634">
    <property type="term" value="C:nucleus"/>
    <property type="evidence" value="ECO:0007669"/>
    <property type="project" value="TreeGrafter"/>
</dbReference>
<evidence type="ECO:0000256" key="5">
    <source>
        <dbReference type="PIRNR" id="PIRNR037350"/>
    </source>
</evidence>
<dbReference type="SUPFAM" id="SSF53335">
    <property type="entry name" value="S-adenosyl-L-methionine-dependent methyltransferases"/>
    <property type="match status" value="1"/>
</dbReference>
<dbReference type="Gene3D" id="3.40.50.150">
    <property type="entry name" value="Vaccinia Virus protein VP39"/>
    <property type="match status" value="1"/>
</dbReference>
<dbReference type="AlphaFoldDB" id="A0A232FHX2"/>
<dbReference type="GO" id="GO:0008168">
    <property type="term" value="F:methyltransferase activity"/>
    <property type="evidence" value="ECO:0007669"/>
    <property type="project" value="UniProtKB-UniRule"/>
</dbReference>
<dbReference type="Proteomes" id="UP000215335">
    <property type="component" value="Unassembled WGS sequence"/>
</dbReference>
<dbReference type="InterPro" id="IPR010286">
    <property type="entry name" value="METTL16/RlmF"/>
</dbReference>
<evidence type="ECO:0000313" key="8">
    <source>
        <dbReference type="EMBL" id="OXU30183.1"/>
    </source>
</evidence>
<feature type="binding site" evidence="6">
    <location>
        <position position="109"/>
    </location>
    <ligand>
        <name>S-adenosyl-L-methionine</name>
        <dbReference type="ChEBI" id="CHEBI:59789"/>
    </ligand>
</feature>
<evidence type="ECO:0000256" key="1">
    <source>
        <dbReference type="ARBA" id="ARBA00005878"/>
    </source>
</evidence>
<dbReference type="PIRSF" id="PIRSF037350">
    <property type="entry name" value="Mtase_ZK1128_prd"/>
    <property type="match status" value="1"/>
</dbReference>
<sequence length="520" mass="60192">MSLRKFMHKRNKYKEEPNFKQLAILYPEFRKIAVTDIAGKVKINFKDVESLKLLTKTLLKHDFNLDVDIPPNHLVPALPLRLNYILWIEDLLNHCGIQDLSTVHGLDIGTGAICIYPILFSNLYKTKMTCTDIDPKSVISATKNIEKNNLQDLIEVILIKKESILKEALEKNEKYSFVMCNPPFFETDKGLGKKSKQEPPRNAPTGNANELEVKGGEREFILLLIEESLKYKHKIKIYTTMFGQKSSLAFLRNELTKKRIFNATWTEFCQGFTKRWGIAWTFEPKSELDLTTAPVIRTRAEVSKMKKDKSMEIVFPARKNLSCLDEVVTALKIWITELKIKIKEIQLTDDDYPCWACQLIGYNDTWSHARRKRRMAMRQESLKKRRVDNSESSNEIDKLQSDESESTESEIKSVESNEPLLVCTLLVGEKSEHVDDSGDDDEDDSEEDTNNEKMLRICMLFESGTGGKLSLETLRQYLVNKLNIRDFFHKKNPSKPNKKKRKRKQIKKDQSLVVCQNKEL</sequence>
<feature type="region of interest" description="Disordered" evidence="7">
    <location>
        <begin position="189"/>
        <end position="209"/>
    </location>
</feature>
<proteinExistence type="inferred from homology"/>
<feature type="binding site" evidence="6">
    <location>
        <position position="81"/>
    </location>
    <ligand>
        <name>S-adenosyl-L-methionine</name>
        <dbReference type="ChEBI" id="CHEBI:59789"/>
    </ligand>
</feature>
<dbReference type="InterPro" id="IPR017182">
    <property type="entry name" value="METTL16/PsiM"/>
</dbReference>
<feature type="region of interest" description="Disordered" evidence="7">
    <location>
        <begin position="489"/>
        <end position="509"/>
    </location>
</feature>
<dbReference type="EMBL" id="NNAY01000187">
    <property type="protein sequence ID" value="OXU30183.1"/>
    <property type="molecule type" value="Genomic_DNA"/>
</dbReference>
<evidence type="ECO:0000256" key="2">
    <source>
        <dbReference type="ARBA" id="ARBA00022603"/>
    </source>
</evidence>
<comment type="similarity">
    <text evidence="1 5">Belongs to the methyltransferase superfamily. METTL16/RlmF family.</text>
</comment>
<dbReference type="STRING" id="543379.A0A232FHX2"/>
<feature type="compositionally biased region" description="Acidic residues" evidence="7">
    <location>
        <begin position="437"/>
        <end position="449"/>
    </location>
</feature>
<reference evidence="8 9" key="1">
    <citation type="journal article" date="2017" name="Curr. Biol.">
        <title>The Evolution of Venom by Co-option of Single-Copy Genes.</title>
        <authorList>
            <person name="Martinson E.O."/>
            <person name="Mrinalini"/>
            <person name="Kelkar Y.D."/>
            <person name="Chang C.H."/>
            <person name="Werren J.H."/>
        </authorList>
    </citation>
    <scope>NUCLEOTIDE SEQUENCE [LARGE SCALE GENOMIC DNA]</scope>
    <source>
        <strain evidence="8 9">Alberta</strain>
        <tissue evidence="8">Whole body</tissue>
    </source>
</reference>
<protein>
    <recommendedName>
        <fullName evidence="5">U6 small nuclear RNA (adenine-(43)-N(6))-methyltransferase</fullName>
        <ecNumber evidence="5">2.1.1.-</ecNumber>
    </recommendedName>
</protein>
<dbReference type="InterPro" id="IPR029063">
    <property type="entry name" value="SAM-dependent_MTases_sf"/>
</dbReference>
<dbReference type="GO" id="GO:0070475">
    <property type="term" value="P:rRNA base methylation"/>
    <property type="evidence" value="ECO:0007669"/>
    <property type="project" value="TreeGrafter"/>
</dbReference>
<comment type="caution">
    <text evidence="8">The sequence shown here is derived from an EMBL/GenBank/DDBJ whole genome shotgun (WGS) entry which is preliminary data.</text>
</comment>
<dbReference type="CDD" id="cd02440">
    <property type="entry name" value="AdoMet_MTases"/>
    <property type="match status" value="1"/>
</dbReference>
<accession>A0A232FHX2</accession>
<evidence type="ECO:0000256" key="6">
    <source>
        <dbReference type="PIRSR" id="PIRSR037350-1"/>
    </source>
</evidence>
<dbReference type="PANTHER" id="PTHR13393:SF0">
    <property type="entry name" value="RNA N6-ADENOSINE-METHYLTRANSFERASE METTL16"/>
    <property type="match status" value="1"/>
</dbReference>
<evidence type="ECO:0000256" key="3">
    <source>
        <dbReference type="ARBA" id="ARBA00022679"/>
    </source>
</evidence>
<feature type="compositionally biased region" description="Basic and acidic residues" evidence="7">
    <location>
        <begin position="189"/>
        <end position="199"/>
    </location>
</feature>
<keyword evidence="4 6" id="KW-0949">S-adenosyl-L-methionine</keyword>
<feature type="binding site" evidence="6">
    <location>
        <position position="181"/>
    </location>
    <ligand>
        <name>S-adenosyl-L-methionine</name>
        <dbReference type="ChEBI" id="CHEBI:59789"/>
    </ligand>
</feature>
<evidence type="ECO:0000256" key="7">
    <source>
        <dbReference type="SAM" id="MobiDB-lite"/>
    </source>
</evidence>
<name>A0A232FHX2_9HYME</name>
<keyword evidence="3 5" id="KW-0808">Transferase</keyword>
<dbReference type="EC" id="2.1.1.-" evidence="5"/>
<feature type="binding site" evidence="6">
    <location>
        <position position="132"/>
    </location>
    <ligand>
        <name>S-adenosyl-L-methionine</name>
        <dbReference type="ChEBI" id="CHEBI:59789"/>
    </ligand>
</feature>
<dbReference type="PANTHER" id="PTHR13393">
    <property type="entry name" value="SAM-DEPENDENT METHYLTRANSFERASE"/>
    <property type="match status" value="1"/>
</dbReference>
<feature type="region of interest" description="Disordered" evidence="7">
    <location>
        <begin position="377"/>
        <end position="415"/>
    </location>
</feature>
<keyword evidence="2 5" id="KW-0489">Methyltransferase</keyword>
<dbReference type="OrthoDB" id="514248at2759"/>
<feature type="compositionally biased region" description="Basic residues" evidence="7">
    <location>
        <begin position="490"/>
        <end position="506"/>
    </location>
</feature>
<evidence type="ECO:0000313" key="9">
    <source>
        <dbReference type="Proteomes" id="UP000215335"/>
    </source>
</evidence>
<organism evidence="8 9">
    <name type="scientific">Trichomalopsis sarcophagae</name>
    <dbReference type="NCBI Taxonomy" id="543379"/>
    <lineage>
        <taxon>Eukaryota</taxon>
        <taxon>Metazoa</taxon>
        <taxon>Ecdysozoa</taxon>
        <taxon>Arthropoda</taxon>
        <taxon>Hexapoda</taxon>
        <taxon>Insecta</taxon>
        <taxon>Pterygota</taxon>
        <taxon>Neoptera</taxon>
        <taxon>Endopterygota</taxon>
        <taxon>Hymenoptera</taxon>
        <taxon>Apocrita</taxon>
        <taxon>Proctotrupomorpha</taxon>
        <taxon>Chalcidoidea</taxon>
        <taxon>Pteromalidae</taxon>
        <taxon>Pteromalinae</taxon>
        <taxon>Trichomalopsis</taxon>
    </lineage>
</organism>